<evidence type="ECO:0000256" key="6">
    <source>
        <dbReference type="ARBA" id="ARBA00022670"/>
    </source>
</evidence>
<protein>
    <recommendedName>
        <fullName evidence="5">Cyanophycinase</fullName>
        <ecNumber evidence="4">3.4.15.6</ecNumber>
    </recommendedName>
</protein>
<keyword evidence="6" id="KW-0645">Protease</keyword>
<evidence type="ECO:0000313" key="11">
    <source>
        <dbReference type="Proteomes" id="UP000250790"/>
    </source>
</evidence>
<feature type="active site" description="Charge relay system" evidence="9">
    <location>
        <position position="228"/>
    </location>
</feature>
<accession>A0A315E2Q8</accession>
<dbReference type="GO" id="GO:0008241">
    <property type="term" value="F:peptidyl-dipeptidase activity"/>
    <property type="evidence" value="ECO:0007669"/>
    <property type="project" value="UniProtKB-EC"/>
</dbReference>
<name>A0A315E2Q8_9BURK</name>
<evidence type="ECO:0000313" key="10">
    <source>
        <dbReference type="EMBL" id="PUE52096.1"/>
    </source>
</evidence>
<dbReference type="PANTHER" id="PTHR36175:SF1">
    <property type="entry name" value="CYANOPHYCINASE"/>
    <property type="match status" value="1"/>
</dbReference>
<dbReference type="OrthoDB" id="9799980at2"/>
<dbReference type="EMBL" id="NESN01000005">
    <property type="protein sequence ID" value="PUE52096.1"/>
    <property type="molecule type" value="Genomic_DNA"/>
</dbReference>
<dbReference type="RefSeq" id="WP_108313546.1">
    <property type="nucleotide sequence ID" value="NZ_NESN01000005.1"/>
</dbReference>
<evidence type="ECO:0000256" key="3">
    <source>
        <dbReference type="ARBA" id="ARBA00006534"/>
    </source>
</evidence>
<dbReference type="InterPro" id="IPR005320">
    <property type="entry name" value="Peptidase_S51"/>
</dbReference>
<dbReference type="InterPro" id="IPR011811">
    <property type="entry name" value="Peptidase_S51_cyanophycinase"/>
</dbReference>
<evidence type="ECO:0000256" key="5">
    <source>
        <dbReference type="ARBA" id="ARBA00015719"/>
    </source>
</evidence>
<evidence type="ECO:0000256" key="8">
    <source>
        <dbReference type="ARBA" id="ARBA00022825"/>
    </source>
</evidence>
<dbReference type="CDD" id="cd03145">
    <property type="entry name" value="GAT1_cyanophycinase"/>
    <property type="match status" value="1"/>
</dbReference>
<dbReference type="PANTHER" id="PTHR36175">
    <property type="entry name" value="CYANOPHYCINASE"/>
    <property type="match status" value="1"/>
</dbReference>
<dbReference type="AlphaFoldDB" id="A0A315E2Q8"/>
<proteinExistence type="inferred from homology"/>
<evidence type="ECO:0000256" key="2">
    <source>
        <dbReference type="ARBA" id="ARBA00002039"/>
    </source>
</evidence>
<comment type="catalytic activity">
    <reaction evidence="1">
        <text>[L-4-(L-arginin-2-N-yl)aspartate](n) + H2O = [L-4-(L-arginin-2-N-yl)aspartate](n-1) + L-4-(L-arginin-2-N-yl)aspartate</text>
        <dbReference type="Rhea" id="RHEA:12845"/>
        <dbReference type="Rhea" id="RHEA-COMP:13728"/>
        <dbReference type="Rhea" id="RHEA-COMP:13734"/>
        <dbReference type="ChEBI" id="CHEBI:15377"/>
        <dbReference type="ChEBI" id="CHEBI:137986"/>
        <dbReference type="ChEBI" id="CHEBI:137991"/>
        <dbReference type="EC" id="3.4.15.6"/>
    </reaction>
</comment>
<comment type="function">
    <text evidence="2">Exopeptidase that catalyzes the hydrolytic cleavage of multi-L-arginyl-poly-L-aspartic acid (cyanophycin; a water-insoluble reserve polymer) into aspartate-arginine dipeptides.</text>
</comment>
<evidence type="ECO:0000256" key="1">
    <source>
        <dbReference type="ARBA" id="ARBA00001092"/>
    </source>
</evidence>
<dbReference type="Pfam" id="PF03575">
    <property type="entry name" value="Peptidase_S51"/>
    <property type="match status" value="1"/>
</dbReference>
<dbReference type="NCBIfam" id="TIGR02069">
    <property type="entry name" value="cyanophycinase"/>
    <property type="match status" value="1"/>
</dbReference>
<dbReference type="SUPFAM" id="SSF52317">
    <property type="entry name" value="Class I glutamine amidotransferase-like"/>
    <property type="match status" value="1"/>
</dbReference>
<sequence>MNRRDVLARMIASTSVALTPLLGLPVLAQRHRMSRLVIVGGAEDRLQDRIILRKFIDYCGGSESKIRIVTAASTDRDGVWQSYRNVFTALGVEDVQRLELDSRSSAHSISLQSEILQADGIFMSGGDQSRLMDSLWDTPAYQSLHQAFHMNGCCIGGTSAGAAVMSRHMIAQGPAVLRPSKEAVDTDIGLGLLSQAVVDQHFSERRRLARLLSTLAMRPDLLGVGIDEDTALVIERGEAIEVIGKGSVTLVDPSQMQSNVGELESLEQIEMLGVQLHLLPAGHRYSTKSVGHTRRTQSLHQAIERLVAVGPIRR</sequence>
<dbReference type="InterPro" id="IPR029062">
    <property type="entry name" value="Class_I_gatase-like"/>
</dbReference>
<dbReference type="PIRSF" id="PIRSF032067">
    <property type="entry name" value="Cyanophycinase"/>
    <property type="match status" value="1"/>
</dbReference>
<keyword evidence="7" id="KW-0378">Hydrolase</keyword>
<keyword evidence="11" id="KW-1185">Reference proteome</keyword>
<feature type="active site" description="Charge relay system" evidence="9">
    <location>
        <position position="159"/>
    </location>
</feature>
<evidence type="ECO:0000256" key="9">
    <source>
        <dbReference type="PIRSR" id="PIRSR032067-1"/>
    </source>
</evidence>
<dbReference type="EC" id="3.4.15.6" evidence="4"/>
<reference evidence="10 11" key="1">
    <citation type="submission" date="2017-04" db="EMBL/GenBank/DDBJ databases">
        <title>Unexpected and diverse lifestyles within the genus Limnohabitans.</title>
        <authorList>
            <person name="Kasalicky V."/>
            <person name="Mehrshad M."/>
            <person name="Andrei S.-A."/>
            <person name="Salcher M."/>
            <person name="Kratochvilova H."/>
            <person name="Simek K."/>
            <person name="Ghai R."/>
        </authorList>
    </citation>
    <scope>NUCLEOTIDE SEQUENCE [LARGE SCALE GENOMIC DNA]</scope>
    <source>
        <strain evidence="10 11">II-B4</strain>
    </source>
</reference>
<comment type="caution">
    <text evidence="10">The sequence shown here is derived from an EMBL/GenBank/DDBJ whole genome shotgun (WGS) entry which is preliminary data.</text>
</comment>
<dbReference type="Proteomes" id="UP000250790">
    <property type="component" value="Unassembled WGS sequence"/>
</dbReference>
<dbReference type="GO" id="GO:0008236">
    <property type="term" value="F:serine-type peptidase activity"/>
    <property type="evidence" value="ECO:0007669"/>
    <property type="project" value="UniProtKB-KW"/>
</dbReference>
<feature type="active site" description="Charge relay system" evidence="9">
    <location>
        <position position="201"/>
    </location>
</feature>
<comment type="similarity">
    <text evidence="3">Belongs to the peptidase S51 family.</text>
</comment>
<organism evidence="10 11">
    <name type="scientific">Limnohabitans parvus II-B4</name>
    <dbReference type="NCBI Taxonomy" id="1293052"/>
    <lineage>
        <taxon>Bacteria</taxon>
        <taxon>Pseudomonadati</taxon>
        <taxon>Pseudomonadota</taxon>
        <taxon>Betaproteobacteria</taxon>
        <taxon>Burkholderiales</taxon>
        <taxon>Comamonadaceae</taxon>
        <taxon>Limnohabitans</taxon>
    </lineage>
</organism>
<gene>
    <name evidence="10" type="ORF">B9Z37_13585</name>
</gene>
<evidence type="ECO:0000256" key="4">
    <source>
        <dbReference type="ARBA" id="ARBA00013115"/>
    </source>
</evidence>
<dbReference type="GO" id="GO:0006508">
    <property type="term" value="P:proteolysis"/>
    <property type="evidence" value="ECO:0007669"/>
    <property type="project" value="UniProtKB-KW"/>
</dbReference>
<dbReference type="Gene3D" id="3.40.50.880">
    <property type="match status" value="1"/>
</dbReference>
<keyword evidence="8" id="KW-0720">Serine protease</keyword>
<evidence type="ECO:0000256" key="7">
    <source>
        <dbReference type="ARBA" id="ARBA00022801"/>
    </source>
</evidence>